<feature type="compositionally biased region" description="Basic and acidic residues" evidence="1">
    <location>
        <begin position="38"/>
        <end position="50"/>
    </location>
</feature>
<feature type="region of interest" description="Disordered" evidence="1">
    <location>
        <begin position="29"/>
        <end position="51"/>
    </location>
</feature>
<gene>
    <name evidence="2" type="ORF">NDU88_005967</name>
</gene>
<comment type="caution">
    <text evidence="2">The sequence shown here is derived from an EMBL/GenBank/DDBJ whole genome shotgun (WGS) entry which is preliminary data.</text>
</comment>
<proteinExistence type="predicted"/>
<dbReference type="AlphaFoldDB" id="A0AAV7QHB6"/>
<sequence>MILEEPSTSQGTGFMAENYDLQDEVLDYEEDEPEEGEIVQHREERNDGVKRFGSNGVRSLGVLQGTTEKVVRSDHRDGARKRTVVAVHLPRGENRREGLEKREMFHGIWAEVGTKAVGKDMWI</sequence>
<protein>
    <submittedName>
        <fullName evidence="2">Uncharacterized protein</fullName>
    </submittedName>
</protein>
<dbReference type="Proteomes" id="UP001066276">
    <property type="component" value="Chromosome 6"/>
</dbReference>
<evidence type="ECO:0000256" key="1">
    <source>
        <dbReference type="SAM" id="MobiDB-lite"/>
    </source>
</evidence>
<organism evidence="2 3">
    <name type="scientific">Pleurodeles waltl</name>
    <name type="common">Iberian ribbed newt</name>
    <dbReference type="NCBI Taxonomy" id="8319"/>
    <lineage>
        <taxon>Eukaryota</taxon>
        <taxon>Metazoa</taxon>
        <taxon>Chordata</taxon>
        <taxon>Craniata</taxon>
        <taxon>Vertebrata</taxon>
        <taxon>Euteleostomi</taxon>
        <taxon>Amphibia</taxon>
        <taxon>Batrachia</taxon>
        <taxon>Caudata</taxon>
        <taxon>Salamandroidea</taxon>
        <taxon>Salamandridae</taxon>
        <taxon>Pleurodelinae</taxon>
        <taxon>Pleurodeles</taxon>
    </lineage>
</organism>
<evidence type="ECO:0000313" key="3">
    <source>
        <dbReference type="Proteomes" id="UP001066276"/>
    </source>
</evidence>
<evidence type="ECO:0000313" key="2">
    <source>
        <dbReference type="EMBL" id="KAJ1139598.1"/>
    </source>
</evidence>
<accession>A0AAV7QHB6</accession>
<name>A0AAV7QHB6_PLEWA</name>
<dbReference type="EMBL" id="JANPWB010000010">
    <property type="protein sequence ID" value="KAJ1139598.1"/>
    <property type="molecule type" value="Genomic_DNA"/>
</dbReference>
<keyword evidence="3" id="KW-1185">Reference proteome</keyword>
<reference evidence="2" key="1">
    <citation type="journal article" date="2022" name="bioRxiv">
        <title>Sequencing and chromosome-scale assembly of the giantPleurodeles waltlgenome.</title>
        <authorList>
            <person name="Brown T."/>
            <person name="Elewa A."/>
            <person name="Iarovenko S."/>
            <person name="Subramanian E."/>
            <person name="Araus A.J."/>
            <person name="Petzold A."/>
            <person name="Susuki M."/>
            <person name="Suzuki K.-i.T."/>
            <person name="Hayashi T."/>
            <person name="Toyoda A."/>
            <person name="Oliveira C."/>
            <person name="Osipova E."/>
            <person name="Leigh N.D."/>
            <person name="Simon A."/>
            <person name="Yun M.H."/>
        </authorList>
    </citation>
    <scope>NUCLEOTIDE SEQUENCE</scope>
    <source>
        <strain evidence="2">20211129_DDA</strain>
        <tissue evidence="2">Liver</tissue>
    </source>
</reference>